<dbReference type="PANTHER" id="PTHR46170:SF1">
    <property type="entry name" value="GATOR COMPLEX PROTEIN WDR59"/>
    <property type="match status" value="1"/>
</dbReference>
<reference evidence="5 6" key="1">
    <citation type="submission" date="2014-04" db="EMBL/GenBank/DDBJ databases">
        <authorList>
            <consortium name="DOE Joint Genome Institute"/>
            <person name="Kuo A."/>
            <person name="Zuccaro A."/>
            <person name="Kohler A."/>
            <person name="Nagy L.G."/>
            <person name="Floudas D."/>
            <person name="Copeland A."/>
            <person name="Barry K.W."/>
            <person name="Cichocki N."/>
            <person name="Veneault-Fourrey C."/>
            <person name="LaButti K."/>
            <person name="Lindquist E.A."/>
            <person name="Lipzen A."/>
            <person name="Lundell T."/>
            <person name="Morin E."/>
            <person name="Murat C."/>
            <person name="Sun H."/>
            <person name="Tunlid A."/>
            <person name="Henrissat B."/>
            <person name="Grigoriev I.V."/>
            <person name="Hibbett D.S."/>
            <person name="Martin F."/>
            <person name="Nordberg H.P."/>
            <person name="Cantor M.N."/>
            <person name="Hua S.X."/>
        </authorList>
    </citation>
    <scope>NUCLEOTIDE SEQUENCE [LARGE SCALE GENOMIC DNA]</scope>
    <source>
        <strain evidence="5 6">MAFF 305830</strain>
    </source>
</reference>
<keyword evidence="6" id="KW-1185">Reference proteome</keyword>
<dbReference type="AlphaFoldDB" id="A0A0C2X4R5"/>
<dbReference type="GO" id="GO:1904263">
    <property type="term" value="P:positive regulation of TORC1 signaling"/>
    <property type="evidence" value="ECO:0007669"/>
    <property type="project" value="TreeGrafter"/>
</dbReference>
<evidence type="ECO:0000313" key="5">
    <source>
        <dbReference type="EMBL" id="KIM24342.1"/>
    </source>
</evidence>
<keyword evidence="2" id="KW-0677">Repeat</keyword>
<evidence type="ECO:0000256" key="2">
    <source>
        <dbReference type="ARBA" id="ARBA00022737"/>
    </source>
</evidence>
<dbReference type="GO" id="GO:0035859">
    <property type="term" value="C:Seh1-associated complex"/>
    <property type="evidence" value="ECO:0007669"/>
    <property type="project" value="TreeGrafter"/>
</dbReference>
<keyword evidence="1" id="KW-0853">WD repeat</keyword>
<reference evidence="6" key="2">
    <citation type="submission" date="2015-01" db="EMBL/GenBank/DDBJ databases">
        <title>Evolutionary Origins and Diversification of the Mycorrhizal Mutualists.</title>
        <authorList>
            <consortium name="DOE Joint Genome Institute"/>
            <consortium name="Mycorrhizal Genomics Consortium"/>
            <person name="Kohler A."/>
            <person name="Kuo A."/>
            <person name="Nagy L.G."/>
            <person name="Floudas D."/>
            <person name="Copeland A."/>
            <person name="Barry K.W."/>
            <person name="Cichocki N."/>
            <person name="Veneault-Fourrey C."/>
            <person name="LaButti K."/>
            <person name="Lindquist E.A."/>
            <person name="Lipzen A."/>
            <person name="Lundell T."/>
            <person name="Morin E."/>
            <person name="Murat C."/>
            <person name="Riley R."/>
            <person name="Ohm R."/>
            <person name="Sun H."/>
            <person name="Tunlid A."/>
            <person name="Henrissat B."/>
            <person name="Grigoriev I.V."/>
            <person name="Hibbett D.S."/>
            <person name="Martin F."/>
        </authorList>
    </citation>
    <scope>NUCLEOTIDE SEQUENCE [LARGE SCALE GENOMIC DNA]</scope>
    <source>
        <strain evidence="6">MAFF 305830</strain>
    </source>
</reference>
<dbReference type="InterPro" id="IPR049567">
    <property type="entry name" value="WDR59-like"/>
</dbReference>
<dbReference type="InterPro" id="IPR049566">
    <property type="entry name" value="WDR59_RTC1-like_RING_Znf"/>
</dbReference>
<evidence type="ECO:0000259" key="4">
    <source>
        <dbReference type="Pfam" id="PF17120"/>
    </source>
</evidence>
<dbReference type="Pfam" id="PF17120">
    <property type="entry name" value="zf-RING_16"/>
    <property type="match status" value="1"/>
</dbReference>
<evidence type="ECO:0000313" key="6">
    <source>
        <dbReference type="Proteomes" id="UP000054097"/>
    </source>
</evidence>
<dbReference type="PANTHER" id="PTHR46170">
    <property type="entry name" value="GATOR COMPLEX PROTEIN WDR59"/>
    <property type="match status" value="1"/>
</dbReference>
<sequence>MIPTPPETASPEEVETPPAASTPPPQRSLTAKAGGAFGGVLYPFFFPGTSDGNEQPRKNRGSDPPTPVSNDVPGSIPVPQRGSFFRSNARSPRQHRGKSDASVPTLGSIPGPSTSSGTGSFGRLNLPGKSKKPGSTFVPTPGTINKITVTFALRGKPKARLTSSIPQDRWRREDHKMPVPSIKFHKKTDLYSSGKRFTMPEALRVQYITHIHVYAELLFRIGLVAARAEVLDITGCPPLESELNSLERDHLIIRSVCRDCGELHDDLREMRDICPTHFIRRPECTFCRLPVRGLSRTCLKCKHTTHLKCWDQHQRSSDQTKSITCASGCGCECPTNASFNALGAPVQPTQKPASPVAFRQWAL</sequence>
<accession>A0A0C2X4R5</accession>
<dbReference type="GO" id="GO:0005774">
    <property type="term" value="C:vacuolar membrane"/>
    <property type="evidence" value="ECO:0007669"/>
    <property type="project" value="TreeGrafter"/>
</dbReference>
<dbReference type="HOGENOM" id="CLU_763258_0_0_1"/>
<dbReference type="EMBL" id="KN824325">
    <property type="protein sequence ID" value="KIM24342.1"/>
    <property type="molecule type" value="Genomic_DNA"/>
</dbReference>
<dbReference type="GO" id="GO:0035591">
    <property type="term" value="F:signaling adaptor activity"/>
    <property type="evidence" value="ECO:0007669"/>
    <property type="project" value="TreeGrafter"/>
</dbReference>
<evidence type="ECO:0000256" key="1">
    <source>
        <dbReference type="ARBA" id="ARBA00022574"/>
    </source>
</evidence>
<organism evidence="5 6">
    <name type="scientific">Serendipita vermifera MAFF 305830</name>
    <dbReference type="NCBI Taxonomy" id="933852"/>
    <lineage>
        <taxon>Eukaryota</taxon>
        <taxon>Fungi</taxon>
        <taxon>Dikarya</taxon>
        <taxon>Basidiomycota</taxon>
        <taxon>Agaricomycotina</taxon>
        <taxon>Agaricomycetes</taxon>
        <taxon>Sebacinales</taxon>
        <taxon>Serendipitaceae</taxon>
        <taxon>Serendipita</taxon>
    </lineage>
</organism>
<feature type="compositionally biased region" description="Low complexity" evidence="3">
    <location>
        <begin position="104"/>
        <end position="122"/>
    </location>
</feature>
<dbReference type="STRING" id="933852.A0A0C2X4R5"/>
<proteinExistence type="predicted"/>
<evidence type="ECO:0000256" key="3">
    <source>
        <dbReference type="SAM" id="MobiDB-lite"/>
    </source>
</evidence>
<feature type="domain" description="WDR59/RTC1-like RING zinc finger" evidence="4">
    <location>
        <begin position="282"/>
        <end position="336"/>
    </location>
</feature>
<dbReference type="OrthoDB" id="311712at2759"/>
<name>A0A0C2X4R5_SERVB</name>
<gene>
    <name evidence="5" type="ORF">M408DRAFT_234874</name>
</gene>
<feature type="region of interest" description="Disordered" evidence="3">
    <location>
        <begin position="1"/>
        <end position="141"/>
    </location>
</feature>
<dbReference type="Proteomes" id="UP000054097">
    <property type="component" value="Unassembled WGS sequence"/>
</dbReference>
<dbReference type="GO" id="GO:0034198">
    <property type="term" value="P:cellular response to amino acid starvation"/>
    <property type="evidence" value="ECO:0007669"/>
    <property type="project" value="TreeGrafter"/>
</dbReference>
<protein>
    <recommendedName>
        <fullName evidence="4">WDR59/RTC1-like RING zinc finger domain-containing protein</fullName>
    </recommendedName>
</protein>